<comment type="caution">
    <text evidence="1">The sequence shown here is derived from an EMBL/GenBank/DDBJ whole genome shotgun (WGS) entry which is preliminary data.</text>
</comment>
<dbReference type="OrthoDB" id="414075at2759"/>
<dbReference type="AlphaFoldDB" id="A0A8J2SG08"/>
<proteinExistence type="predicted"/>
<dbReference type="PANTHER" id="PTHR13124:SF12">
    <property type="entry name" value="LARGE RIBOSOMAL SUBUNIT PROTEIN ML46"/>
    <property type="match status" value="1"/>
</dbReference>
<dbReference type="SUPFAM" id="SSF55811">
    <property type="entry name" value="Nudix"/>
    <property type="match status" value="1"/>
</dbReference>
<dbReference type="Proteomes" id="UP000789595">
    <property type="component" value="Unassembled WGS sequence"/>
</dbReference>
<protein>
    <recommendedName>
        <fullName evidence="3">Ribosomal protein L46 N-terminal domain-containing protein</fullName>
    </recommendedName>
</protein>
<sequence>MLRRIALRQARRAQRRRLSSDAAAQHRPSRANRRAYLAGLRDRRDALEAAHGAPALHVATAVERTPVVMPDPEDWELEMWELQARLEEFEGFDYPPSVLNAGARGAPKERSGPPKNIPEEILALANRETDADRADDRQSLERRLADSLYLLVKSGGAWTLPGVALDEEESVRDAALRALDEHCGDDLYTYVLGAAPVGVWDADADGYRREFVAKAIVVDPYASGPPACADYVWAAKDELDGYLADDAYLEFLRKLL</sequence>
<dbReference type="InterPro" id="IPR040008">
    <property type="entry name" value="Ribosomal_mL46"/>
</dbReference>
<organism evidence="1 2">
    <name type="scientific">Pelagomonas calceolata</name>
    <dbReference type="NCBI Taxonomy" id="35677"/>
    <lineage>
        <taxon>Eukaryota</taxon>
        <taxon>Sar</taxon>
        <taxon>Stramenopiles</taxon>
        <taxon>Ochrophyta</taxon>
        <taxon>Pelagophyceae</taxon>
        <taxon>Pelagomonadales</taxon>
        <taxon>Pelagomonadaceae</taxon>
        <taxon>Pelagomonas</taxon>
    </lineage>
</organism>
<gene>
    <name evidence="1" type="ORF">PECAL_3P14820</name>
</gene>
<dbReference type="PANTHER" id="PTHR13124">
    <property type="entry name" value="39S RIBOSOMAL PROTEIN L46, MITOCHONDRIAL PRECURSOR-RELATED"/>
    <property type="match status" value="1"/>
</dbReference>
<dbReference type="GO" id="GO:0005762">
    <property type="term" value="C:mitochondrial large ribosomal subunit"/>
    <property type="evidence" value="ECO:0007669"/>
    <property type="project" value="TreeGrafter"/>
</dbReference>
<dbReference type="GO" id="GO:0003735">
    <property type="term" value="F:structural constituent of ribosome"/>
    <property type="evidence" value="ECO:0007669"/>
    <property type="project" value="InterPro"/>
</dbReference>
<name>A0A8J2SG08_9STRA</name>
<dbReference type="Gene3D" id="3.90.79.10">
    <property type="entry name" value="Nucleoside Triphosphate Pyrophosphohydrolase"/>
    <property type="match status" value="1"/>
</dbReference>
<dbReference type="EMBL" id="CAKKNE010000003">
    <property type="protein sequence ID" value="CAH0371533.1"/>
    <property type="molecule type" value="Genomic_DNA"/>
</dbReference>
<accession>A0A8J2SG08</accession>
<evidence type="ECO:0000313" key="1">
    <source>
        <dbReference type="EMBL" id="CAH0371533.1"/>
    </source>
</evidence>
<evidence type="ECO:0000313" key="2">
    <source>
        <dbReference type="Proteomes" id="UP000789595"/>
    </source>
</evidence>
<reference evidence="1" key="1">
    <citation type="submission" date="2021-11" db="EMBL/GenBank/DDBJ databases">
        <authorList>
            <consortium name="Genoscope - CEA"/>
            <person name="William W."/>
        </authorList>
    </citation>
    <scope>NUCLEOTIDE SEQUENCE</scope>
</reference>
<dbReference type="InterPro" id="IPR015797">
    <property type="entry name" value="NUDIX_hydrolase-like_dom_sf"/>
</dbReference>
<keyword evidence="2" id="KW-1185">Reference proteome</keyword>
<evidence type="ECO:0008006" key="3">
    <source>
        <dbReference type="Google" id="ProtNLM"/>
    </source>
</evidence>